<reference evidence="2 3" key="1">
    <citation type="journal article" date="2010" name="J. Bacteriol.">
        <title>Genome sequence of the oligotrophic marine Gammaproteobacterium HTCC2143, isolated from the Oregon Coast.</title>
        <authorList>
            <person name="Oh H.M."/>
            <person name="Kang I."/>
            <person name="Ferriera S."/>
            <person name="Giovannoni S.J."/>
            <person name="Cho J.C."/>
        </authorList>
    </citation>
    <scope>NUCLEOTIDE SEQUENCE [LARGE SCALE GENOMIC DNA]</scope>
    <source>
        <strain evidence="2 3">HTCC2143</strain>
    </source>
</reference>
<dbReference type="STRING" id="247633.GP2143_03343"/>
<dbReference type="Proteomes" id="UP000004931">
    <property type="component" value="Unassembled WGS sequence"/>
</dbReference>
<evidence type="ECO:0008006" key="4">
    <source>
        <dbReference type="Google" id="ProtNLM"/>
    </source>
</evidence>
<name>A0YD20_9GAMM</name>
<dbReference type="EMBL" id="AAVT01000004">
    <property type="protein sequence ID" value="EAW31123.1"/>
    <property type="molecule type" value="Genomic_DNA"/>
</dbReference>
<keyword evidence="1" id="KW-1133">Transmembrane helix</keyword>
<keyword evidence="1" id="KW-0472">Membrane</keyword>
<evidence type="ECO:0000313" key="2">
    <source>
        <dbReference type="EMBL" id="EAW31123.1"/>
    </source>
</evidence>
<organism evidence="2 3">
    <name type="scientific">marine gamma proteobacterium HTCC2143</name>
    <dbReference type="NCBI Taxonomy" id="247633"/>
    <lineage>
        <taxon>Bacteria</taxon>
        <taxon>Pseudomonadati</taxon>
        <taxon>Pseudomonadota</taxon>
        <taxon>Gammaproteobacteria</taxon>
        <taxon>Cellvibrionales</taxon>
        <taxon>Spongiibacteraceae</taxon>
        <taxon>BD1-7 clade</taxon>
    </lineage>
</organism>
<dbReference type="OrthoDB" id="3267646at2"/>
<comment type="caution">
    <text evidence="2">The sequence shown here is derived from an EMBL/GenBank/DDBJ whole genome shotgun (WGS) entry which is preliminary data.</text>
</comment>
<dbReference type="PANTHER" id="PTHR36974">
    <property type="entry name" value="MEMBRANE PROTEIN-RELATED"/>
    <property type="match status" value="1"/>
</dbReference>
<dbReference type="AlphaFoldDB" id="A0YD20"/>
<feature type="transmembrane region" description="Helical" evidence="1">
    <location>
        <begin position="7"/>
        <end position="24"/>
    </location>
</feature>
<proteinExistence type="predicted"/>
<dbReference type="PANTHER" id="PTHR36974:SF1">
    <property type="entry name" value="DOXX FAMILY MEMBRANE PROTEIN"/>
    <property type="match status" value="1"/>
</dbReference>
<feature type="transmembrane region" description="Helical" evidence="1">
    <location>
        <begin position="70"/>
        <end position="87"/>
    </location>
</feature>
<keyword evidence="3" id="KW-1185">Reference proteome</keyword>
<evidence type="ECO:0000313" key="3">
    <source>
        <dbReference type="Proteomes" id="UP000004931"/>
    </source>
</evidence>
<accession>A0YD20</accession>
<evidence type="ECO:0000256" key="1">
    <source>
        <dbReference type="SAM" id="Phobius"/>
    </source>
</evidence>
<keyword evidence="1" id="KW-0812">Transmembrane</keyword>
<feature type="transmembrane region" description="Helical" evidence="1">
    <location>
        <begin position="44"/>
        <end position="63"/>
    </location>
</feature>
<dbReference type="eggNOG" id="COG4270">
    <property type="taxonomic scope" value="Bacteria"/>
</dbReference>
<gene>
    <name evidence="2" type="ORF">GP2143_03343</name>
</gene>
<protein>
    <recommendedName>
        <fullName evidence="4">DoxX family protein</fullName>
    </recommendedName>
</protein>
<feature type="transmembrane region" description="Helical" evidence="1">
    <location>
        <begin position="99"/>
        <end position="118"/>
    </location>
</feature>
<sequence length="128" mass="14256">MSKLKYVGLAFVFLWFFAGGIQHFTNTEMFVSIMPPFLPLHYEAVYISGVFEIFGAVGLLVAATRRVAGLGLIALTVAVTPVNIYMWMNPQMFPDIPEWLLSIRLVVQVLLLACIWWSTKPTSAGSSI</sequence>